<dbReference type="PANTHER" id="PTHR30121">
    <property type="entry name" value="UNCHARACTERIZED PROTEIN YJGR-RELATED"/>
    <property type="match status" value="1"/>
</dbReference>
<dbReference type="Proteomes" id="UP000734823">
    <property type="component" value="Unassembled WGS sequence"/>
</dbReference>
<keyword evidence="2" id="KW-0812">Transmembrane</keyword>
<evidence type="ECO:0000313" key="5">
    <source>
        <dbReference type="EMBL" id="MBC6451345.1"/>
    </source>
</evidence>
<dbReference type="InterPro" id="IPR027417">
    <property type="entry name" value="P-loop_NTPase"/>
</dbReference>
<evidence type="ECO:0000259" key="4">
    <source>
        <dbReference type="Pfam" id="PF26449"/>
    </source>
</evidence>
<dbReference type="RefSeq" id="WP_187224420.1">
    <property type="nucleotide sequence ID" value="NZ_JABVED010000028.1"/>
</dbReference>
<comment type="caution">
    <text evidence="5">The sequence shown here is derived from an EMBL/GenBank/DDBJ whole genome shotgun (WGS) entry which is preliminary data.</text>
</comment>
<dbReference type="PANTHER" id="PTHR30121:SF11">
    <property type="entry name" value="AAA+ ATPASE DOMAIN-CONTAINING PROTEIN"/>
    <property type="match status" value="1"/>
</dbReference>
<keyword evidence="6" id="KW-1185">Reference proteome</keyword>
<evidence type="ECO:0000259" key="3">
    <source>
        <dbReference type="Pfam" id="PF12696"/>
    </source>
</evidence>
<dbReference type="Pfam" id="PF12696">
    <property type="entry name" value="TraG-D_C"/>
    <property type="match status" value="1"/>
</dbReference>
<dbReference type="EMBL" id="JABVED010000028">
    <property type="protein sequence ID" value="MBC6451345.1"/>
    <property type="molecule type" value="Genomic_DNA"/>
</dbReference>
<feature type="domain" description="TraD/TraG TraM recognition site" evidence="3">
    <location>
        <begin position="666"/>
        <end position="727"/>
    </location>
</feature>
<evidence type="ECO:0000256" key="1">
    <source>
        <dbReference type="SAM" id="MobiDB-lite"/>
    </source>
</evidence>
<proteinExistence type="predicted"/>
<protein>
    <submittedName>
        <fullName evidence="5">TraM recognition domain-containing protein</fullName>
    </submittedName>
</protein>
<accession>A0ABR7LF44</accession>
<evidence type="ECO:0000256" key="2">
    <source>
        <dbReference type="SAM" id="Phobius"/>
    </source>
</evidence>
<dbReference type="InterPro" id="IPR051162">
    <property type="entry name" value="T4SS_component"/>
</dbReference>
<reference evidence="5 6" key="1">
    <citation type="submission" date="2020-06" db="EMBL/GenBank/DDBJ databases">
        <title>Actinokineospora xiongansis sp. nov., isolated from soil of Baiyangdian.</title>
        <authorList>
            <person name="Zhang X."/>
        </authorList>
    </citation>
    <scope>NUCLEOTIDE SEQUENCE [LARGE SCALE GENOMIC DNA]</scope>
    <source>
        <strain evidence="5 6">HBU206404</strain>
    </source>
</reference>
<dbReference type="CDD" id="cd01127">
    <property type="entry name" value="TrwB_TraG_TraD_VirD4"/>
    <property type="match status" value="1"/>
</dbReference>
<keyword evidence="2" id="KW-1133">Transmembrane helix</keyword>
<organism evidence="5 6">
    <name type="scientific">Actinokineospora xionganensis</name>
    <dbReference type="NCBI Taxonomy" id="2684470"/>
    <lineage>
        <taxon>Bacteria</taxon>
        <taxon>Bacillati</taxon>
        <taxon>Actinomycetota</taxon>
        <taxon>Actinomycetes</taxon>
        <taxon>Pseudonocardiales</taxon>
        <taxon>Pseudonocardiaceae</taxon>
        <taxon>Actinokineospora</taxon>
    </lineage>
</organism>
<gene>
    <name evidence="5" type="ORF">GPZ80_29720</name>
</gene>
<keyword evidence="2" id="KW-0472">Membrane</keyword>
<dbReference type="Pfam" id="PF26449">
    <property type="entry name" value="DUF8128"/>
    <property type="match status" value="1"/>
</dbReference>
<sequence>MPTPDDPTDVPIVRFLRHLADDPIAALAGLTGSPPARLLAAVALLAVTVLLARSLFRRHWWRRQSADARLLTIRPPATVDPAGAIVFWRALTGLLAPAWKRWLCGQPPLAVEYRFTIEGARIGLWVPAAVPPGLAEHAITAAWPGAQITTAPDTTPPHAAALGGQLVLLRPEYWPLNTRHDTDPLRPLLEAASELRHGETATAQILTRPATGRRLRPVRAATRGQPPAHSRTVSVTARTIAATVNEIISLFLPGGSPRTGTSHHYRATAGVTDDLRPVREKATQPQWETVIRYAITTTARGAPARQRLRGLTHEIAATFSVHTGHNSLRRRHLSNPVSALTARSMRRGFLLSVPELAALAHLPYDDNTPSVERAGARSTAPLPRIPTAGADVKTLGIADAGPSRPVGIRVADSCHHIHVTGATGSGKSTLLAHLIHADATAGRGLLAIEPRGDLILDILDRLPAHAADRVVLFDPDDPTARPALNVLAGPDPHTVTDNLVGIFRRIYADYWGPRTDDILRAACLTLRANTDTARPATLADIPDLLTNPSRRTELTTGLDDPVLAGFWEWYHALSEPARAHAIAPLMNKLRAFLLRTFVRDTLCARTDSVNLGRLLDADGICLVRVPKGSLGTDTARLFGSLVLAKAWEALTHRARIDAHQRRDCSIYLDEAQNFLTLPHGIDDMLAEARGYRVSLVLAHQDQAQLPPALREAISANARNKIYFAVSPEDATSLHRHVHPQLTPHDLSHLDAFHAAARLIVAGAETPAFTFTTRPLPPPVPGRARHIRAHANYPNPRPITTKQRTTPDARSELTGGVAPRQPRQDS</sequence>
<dbReference type="InterPro" id="IPR058441">
    <property type="entry name" value="DUF8128"/>
</dbReference>
<feature type="transmembrane region" description="Helical" evidence="2">
    <location>
        <begin position="38"/>
        <end position="56"/>
    </location>
</feature>
<name>A0ABR7LF44_9PSEU</name>
<dbReference type="InterPro" id="IPR032689">
    <property type="entry name" value="TraG-D_C"/>
</dbReference>
<evidence type="ECO:0000313" key="6">
    <source>
        <dbReference type="Proteomes" id="UP000734823"/>
    </source>
</evidence>
<dbReference type="Gene3D" id="3.40.50.300">
    <property type="entry name" value="P-loop containing nucleotide triphosphate hydrolases"/>
    <property type="match status" value="2"/>
</dbReference>
<feature type="region of interest" description="Disordered" evidence="1">
    <location>
        <begin position="771"/>
        <end position="825"/>
    </location>
</feature>
<feature type="transmembrane region" description="Helical" evidence="2">
    <location>
        <begin position="77"/>
        <end position="99"/>
    </location>
</feature>
<feature type="domain" description="DUF8128" evidence="4">
    <location>
        <begin position="137"/>
        <end position="366"/>
    </location>
</feature>
<dbReference type="SUPFAM" id="SSF52540">
    <property type="entry name" value="P-loop containing nucleoside triphosphate hydrolases"/>
    <property type="match status" value="1"/>
</dbReference>